<dbReference type="Proteomes" id="UP001434737">
    <property type="component" value="Chromosome"/>
</dbReference>
<protein>
    <submittedName>
        <fullName evidence="1">Uncharacterized protein</fullName>
    </submittedName>
</protein>
<keyword evidence="2" id="KW-1185">Reference proteome</keyword>
<proteinExistence type="predicted"/>
<reference evidence="1 2" key="1">
    <citation type="submission" date="2024-02" db="EMBL/GenBank/DDBJ databases">
        <title>Genome and pathogenicity analysis of Helicobacter mastomyrinus isolated from mice.</title>
        <authorList>
            <person name="Zhu L."/>
        </authorList>
    </citation>
    <scope>NUCLEOTIDE SEQUENCE [LARGE SCALE GENOMIC DNA]</scope>
    <source>
        <strain evidence="1 2">Hm-17</strain>
    </source>
</reference>
<sequence length="71" mass="8223">MQMMALGEKYHNVIITRDFAIRSLTDALNALSCEDIMRYKQNSHKAAQEYNLSHNISIVRESVKALLENKR</sequence>
<name>A0ABZ3F8L4_9HELI</name>
<dbReference type="EMBL" id="CP145316">
    <property type="protein sequence ID" value="XAM19050.1"/>
    <property type="molecule type" value="Genomic_DNA"/>
</dbReference>
<gene>
    <name evidence="1" type="ORF">V3I05_05085</name>
</gene>
<organism evidence="1 2">
    <name type="scientific">Helicobacter mastomyrinus</name>
    <dbReference type="NCBI Taxonomy" id="287948"/>
    <lineage>
        <taxon>Bacteria</taxon>
        <taxon>Pseudomonadati</taxon>
        <taxon>Campylobacterota</taxon>
        <taxon>Epsilonproteobacteria</taxon>
        <taxon>Campylobacterales</taxon>
        <taxon>Helicobacteraceae</taxon>
        <taxon>Helicobacter</taxon>
    </lineage>
</organism>
<dbReference type="RefSeq" id="WP_295701085.1">
    <property type="nucleotide sequence ID" value="NZ_CP145316.1"/>
</dbReference>
<accession>A0ABZ3F8L4</accession>
<evidence type="ECO:0000313" key="2">
    <source>
        <dbReference type="Proteomes" id="UP001434737"/>
    </source>
</evidence>
<evidence type="ECO:0000313" key="1">
    <source>
        <dbReference type="EMBL" id="XAM19050.1"/>
    </source>
</evidence>